<feature type="region of interest" description="Disordered" evidence="6">
    <location>
        <begin position="527"/>
        <end position="595"/>
    </location>
</feature>
<dbReference type="Gene3D" id="3.30.70.330">
    <property type="match status" value="2"/>
</dbReference>
<dbReference type="SUPFAM" id="SSF54928">
    <property type="entry name" value="RNA-binding domain, RBD"/>
    <property type="match status" value="2"/>
</dbReference>
<dbReference type="STRING" id="857342.A0A2T3B5I4"/>
<evidence type="ECO:0000256" key="4">
    <source>
        <dbReference type="ARBA" id="ARBA00023242"/>
    </source>
</evidence>
<evidence type="ECO:0000256" key="5">
    <source>
        <dbReference type="PROSITE-ProRule" id="PRU00176"/>
    </source>
</evidence>
<feature type="compositionally biased region" description="Low complexity" evidence="6">
    <location>
        <begin position="420"/>
        <end position="452"/>
    </location>
</feature>
<feature type="compositionally biased region" description="Low complexity" evidence="6">
    <location>
        <begin position="577"/>
        <end position="595"/>
    </location>
</feature>
<dbReference type="Pfam" id="PF03467">
    <property type="entry name" value="Smg4_UPF3"/>
    <property type="match status" value="1"/>
</dbReference>
<dbReference type="SMART" id="SM00360">
    <property type="entry name" value="RRM"/>
    <property type="match status" value="1"/>
</dbReference>
<feature type="compositionally biased region" description="Polar residues" evidence="6">
    <location>
        <begin position="269"/>
        <end position="291"/>
    </location>
</feature>
<feature type="region of interest" description="Disordered" evidence="6">
    <location>
        <begin position="321"/>
        <end position="468"/>
    </location>
</feature>
<comment type="similarity">
    <text evidence="2">Belongs to the RENT3 family.</text>
</comment>
<feature type="compositionally biased region" description="Gly residues" evidence="6">
    <location>
        <begin position="552"/>
        <end position="576"/>
    </location>
</feature>
<dbReference type="CDD" id="cd12455">
    <property type="entry name" value="RRM_like_Smg4_UPF3"/>
    <property type="match status" value="1"/>
</dbReference>
<dbReference type="PANTHER" id="PTHR13112:SF0">
    <property type="entry name" value="FI21285P1"/>
    <property type="match status" value="1"/>
</dbReference>
<dbReference type="Proteomes" id="UP000241818">
    <property type="component" value="Unassembled WGS sequence"/>
</dbReference>
<feature type="compositionally biased region" description="Basic and acidic residues" evidence="6">
    <location>
        <begin position="331"/>
        <end position="355"/>
    </location>
</feature>
<dbReference type="InterPro" id="IPR005120">
    <property type="entry name" value="UPF3_dom"/>
</dbReference>
<gene>
    <name evidence="8" type="ORF">M430DRAFT_26554</name>
</gene>
<sequence>MAAHQSNRTQANGVLPITASQTSGNTSRQAAAKPPAPKLKVIIRRLAPGLTEEEFTTILGDEWKLDQGKVDWFLYKPGKDSKDPSKPSRPSRAYLHLTSEAHLLSLSETVRQLTFEDAQNTFTSPALVGPPTVEFALYGRIPGGRRRTDARSGTIDQDPEFMAFLEGLANPTTTKEVNADSLVDGTPAKPEKLTTTPLVQYLKDKKANKNKDAAAKAAKKQELQLAKSKSTKESPILSEDVKKKGRDAKADKSVEKAAKEAVKILNRQAAENSTTPASPAAQQGSGESTASPKLDIAKVPGRQRGAVIAAHIRMLQRDLGLSPAQAHRQVRRDTADAQKAERAAAAEKAAAEPKETISPQTPQSSAVPVAPKSNSAQANNRASRGKAPEVETSKAAPPSTSTPASAGPSTPMVLLKKPKAPQSQVAPPASAPAAQAAKPAPAATARKPAPIAVPSEGAKQAFVKHANPSQGVTEPLLKEAMEQFGAVSMVEIDKRKGFAYVDFVEPEGLKKAMAANPISVAQGTVQVMQRKGTALPPEKKLQHQAPHAPSRGGRGGRGGSSGRRGGRGGARGGPQGGSSDAAKAPASAPTGPAAK</sequence>
<dbReference type="AlphaFoldDB" id="A0A2T3B5I4"/>
<dbReference type="FunFam" id="3.30.70.330:FF:000637">
    <property type="entry name" value="Nonsense-mediated mRNA decay protein Upf3, putative"/>
    <property type="match status" value="1"/>
</dbReference>
<dbReference type="PANTHER" id="PTHR13112">
    <property type="entry name" value="UPF3 REGULATOR OF NONSENSE TRANSCRIPTS-LIKE PROTEIN"/>
    <property type="match status" value="1"/>
</dbReference>
<dbReference type="EMBL" id="KZ679009">
    <property type="protein sequence ID" value="PSS22024.1"/>
    <property type="molecule type" value="Genomic_DNA"/>
</dbReference>
<evidence type="ECO:0000256" key="3">
    <source>
        <dbReference type="ARBA" id="ARBA00023161"/>
    </source>
</evidence>
<keyword evidence="5" id="KW-0694">RNA-binding</keyword>
<keyword evidence="4" id="KW-0539">Nucleus</keyword>
<dbReference type="PROSITE" id="PS50102">
    <property type="entry name" value="RRM"/>
    <property type="match status" value="1"/>
</dbReference>
<dbReference type="OrthoDB" id="18087at2759"/>
<dbReference type="InParanoid" id="A0A2T3B5I4"/>
<dbReference type="GO" id="GO:0005730">
    <property type="term" value="C:nucleolus"/>
    <property type="evidence" value="ECO:0007669"/>
    <property type="project" value="TreeGrafter"/>
</dbReference>
<dbReference type="InterPro" id="IPR000504">
    <property type="entry name" value="RRM_dom"/>
</dbReference>
<feature type="compositionally biased region" description="Basic and acidic residues" evidence="6">
    <location>
        <begin position="204"/>
        <end position="222"/>
    </location>
</feature>
<dbReference type="GeneID" id="36573500"/>
<feature type="region of interest" description="Disordered" evidence="6">
    <location>
        <begin position="1"/>
        <end position="35"/>
    </location>
</feature>
<evidence type="ECO:0000313" key="9">
    <source>
        <dbReference type="Proteomes" id="UP000241818"/>
    </source>
</evidence>
<feature type="compositionally biased region" description="Basic and acidic residues" evidence="6">
    <location>
        <begin position="239"/>
        <end position="262"/>
    </location>
</feature>
<evidence type="ECO:0000313" key="8">
    <source>
        <dbReference type="EMBL" id="PSS22024.1"/>
    </source>
</evidence>
<dbReference type="GO" id="GO:0003729">
    <property type="term" value="F:mRNA binding"/>
    <property type="evidence" value="ECO:0007669"/>
    <property type="project" value="TreeGrafter"/>
</dbReference>
<protein>
    <recommendedName>
        <fullName evidence="7">RRM domain-containing protein</fullName>
    </recommendedName>
</protein>
<dbReference type="InterPro" id="IPR039722">
    <property type="entry name" value="Upf3"/>
</dbReference>
<feature type="domain" description="RRM" evidence="7">
    <location>
        <begin position="459"/>
        <end position="548"/>
    </location>
</feature>
<comment type="subcellular location">
    <subcellularLocation>
        <location evidence="1">Nucleus</location>
    </subcellularLocation>
</comment>
<evidence type="ECO:0000256" key="1">
    <source>
        <dbReference type="ARBA" id="ARBA00004123"/>
    </source>
</evidence>
<dbReference type="GO" id="GO:0045727">
    <property type="term" value="P:positive regulation of translation"/>
    <property type="evidence" value="ECO:0007669"/>
    <property type="project" value="TreeGrafter"/>
</dbReference>
<dbReference type="GO" id="GO:0000184">
    <property type="term" value="P:nuclear-transcribed mRNA catabolic process, nonsense-mediated decay"/>
    <property type="evidence" value="ECO:0007669"/>
    <property type="project" value="UniProtKB-KW"/>
</dbReference>
<dbReference type="InterPro" id="IPR035979">
    <property type="entry name" value="RBD_domain_sf"/>
</dbReference>
<reference evidence="8 9" key="1">
    <citation type="journal article" date="2018" name="New Phytol.">
        <title>Comparative genomics and transcriptomics depict ericoid mycorrhizal fungi as versatile saprotrophs and plant mutualists.</title>
        <authorList>
            <person name="Martino E."/>
            <person name="Morin E."/>
            <person name="Grelet G.A."/>
            <person name="Kuo A."/>
            <person name="Kohler A."/>
            <person name="Daghino S."/>
            <person name="Barry K.W."/>
            <person name="Cichocki N."/>
            <person name="Clum A."/>
            <person name="Dockter R.B."/>
            <person name="Hainaut M."/>
            <person name="Kuo R.C."/>
            <person name="LaButti K."/>
            <person name="Lindahl B.D."/>
            <person name="Lindquist E.A."/>
            <person name="Lipzen A."/>
            <person name="Khouja H.R."/>
            <person name="Magnuson J."/>
            <person name="Murat C."/>
            <person name="Ohm R.A."/>
            <person name="Singer S.W."/>
            <person name="Spatafora J.W."/>
            <person name="Wang M."/>
            <person name="Veneault-Fourrey C."/>
            <person name="Henrissat B."/>
            <person name="Grigoriev I.V."/>
            <person name="Martin F.M."/>
            <person name="Perotto S."/>
        </authorList>
    </citation>
    <scope>NUCLEOTIDE SEQUENCE [LARGE SCALE GENOMIC DNA]</scope>
    <source>
        <strain evidence="8 9">ATCC 22711</strain>
    </source>
</reference>
<evidence type="ECO:0000259" key="7">
    <source>
        <dbReference type="PROSITE" id="PS50102"/>
    </source>
</evidence>
<accession>A0A2T3B5I4</accession>
<evidence type="ECO:0000256" key="2">
    <source>
        <dbReference type="ARBA" id="ARBA00005991"/>
    </source>
</evidence>
<feature type="compositionally biased region" description="Polar residues" evidence="6">
    <location>
        <begin position="1"/>
        <end position="29"/>
    </location>
</feature>
<dbReference type="CDD" id="cd00590">
    <property type="entry name" value="RRM_SF"/>
    <property type="match status" value="1"/>
</dbReference>
<keyword evidence="3" id="KW-0866">Nonsense-mediated mRNA decay</keyword>
<dbReference type="RefSeq" id="XP_024722179.1">
    <property type="nucleotide sequence ID" value="XM_024865419.1"/>
</dbReference>
<organism evidence="8 9">
    <name type="scientific">Amorphotheca resinae ATCC 22711</name>
    <dbReference type="NCBI Taxonomy" id="857342"/>
    <lineage>
        <taxon>Eukaryota</taxon>
        <taxon>Fungi</taxon>
        <taxon>Dikarya</taxon>
        <taxon>Ascomycota</taxon>
        <taxon>Pezizomycotina</taxon>
        <taxon>Leotiomycetes</taxon>
        <taxon>Helotiales</taxon>
        <taxon>Amorphothecaceae</taxon>
        <taxon>Amorphotheca</taxon>
    </lineage>
</organism>
<name>A0A2T3B5I4_AMORE</name>
<dbReference type="GO" id="GO:0005737">
    <property type="term" value="C:cytoplasm"/>
    <property type="evidence" value="ECO:0007669"/>
    <property type="project" value="TreeGrafter"/>
</dbReference>
<feature type="compositionally biased region" description="Polar residues" evidence="6">
    <location>
        <begin position="357"/>
        <end position="382"/>
    </location>
</feature>
<evidence type="ECO:0000256" key="6">
    <source>
        <dbReference type="SAM" id="MobiDB-lite"/>
    </source>
</evidence>
<proteinExistence type="inferred from homology"/>
<keyword evidence="9" id="KW-1185">Reference proteome</keyword>
<feature type="compositionally biased region" description="Low complexity" evidence="6">
    <location>
        <begin position="393"/>
        <end position="411"/>
    </location>
</feature>
<feature type="region of interest" description="Disordered" evidence="6">
    <location>
        <begin position="204"/>
        <end position="299"/>
    </location>
</feature>
<dbReference type="Pfam" id="PF00076">
    <property type="entry name" value="RRM_1"/>
    <property type="match status" value="1"/>
</dbReference>
<dbReference type="InterPro" id="IPR012677">
    <property type="entry name" value="Nucleotide-bd_a/b_plait_sf"/>
</dbReference>